<evidence type="ECO:0000256" key="1">
    <source>
        <dbReference type="SAM" id="SignalP"/>
    </source>
</evidence>
<proteinExistence type="predicted"/>
<feature type="signal peptide" evidence="1">
    <location>
        <begin position="1"/>
        <end position="23"/>
    </location>
</feature>
<organism evidence="2 3">
    <name type="scientific">Celeribacter halophilus</name>
    <dbReference type="NCBI Taxonomy" id="576117"/>
    <lineage>
        <taxon>Bacteria</taxon>
        <taxon>Pseudomonadati</taxon>
        <taxon>Pseudomonadota</taxon>
        <taxon>Alphaproteobacteria</taxon>
        <taxon>Rhodobacterales</taxon>
        <taxon>Roseobacteraceae</taxon>
        <taxon>Celeribacter</taxon>
    </lineage>
</organism>
<reference evidence="2 3" key="1">
    <citation type="submission" date="2016-10" db="EMBL/GenBank/DDBJ databases">
        <authorList>
            <person name="de Groot N.N."/>
        </authorList>
    </citation>
    <scope>NUCLEOTIDE SEQUENCE [LARGE SCALE GENOMIC DNA]</scope>
    <source>
        <strain evidence="2 3">CGMCC 1.8891</strain>
    </source>
</reference>
<gene>
    <name evidence="2" type="ORF">SAMN04488138_1442</name>
</gene>
<dbReference type="GeneID" id="98667155"/>
<protein>
    <submittedName>
        <fullName evidence="2">Uncharacterized protein</fullName>
    </submittedName>
</protein>
<evidence type="ECO:0000313" key="2">
    <source>
        <dbReference type="EMBL" id="SFK15981.1"/>
    </source>
</evidence>
<evidence type="ECO:0000313" key="3">
    <source>
        <dbReference type="Proteomes" id="UP000183299"/>
    </source>
</evidence>
<accession>A0A1I3XAD1</accession>
<feature type="chain" id="PRO_5010213276" evidence="1">
    <location>
        <begin position="24"/>
        <end position="118"/>
    </location>
</feature>
<dbReference type="AlphaFoldDB" id="A0A1I3XAD1"/>
<keyword evidence="3" id="KW-1185">Reference proteome</keyword>
<dbReference type="EMBL" id="FORY01000044">
    <property type="protein sequence ID" value="SFK15981.1"/>
    <property type="molecule type" value="Genomic_DNA"/>
</dbReference>
<dbReference type="STRING" id="576117.SAMN04488138_1442"/>
<name>A0A1I3XAD1_9RHOB</name>
<dbReference type="RefSeq" id="WP_139222549.1">
    <property type="nucleotide sequence ID" value="NZ_FORY01000044.1"/>
</dbReference>
<dbReference type="Proteomes" id="UP000183299">
    <property type="component" value="Unassembled WGS sequence"/>
</dbReference>
<keyword evidence="1" id="KW-0732">Signal</keyword>
<sequence length="118" mass="12190">MSKMHIYWTAVSLIVASASSVSAEGIPTGTTGEFQMIVLQNDGDLTSINIAVGRGEDVRFFSNVETLDIEWNEEGGAIKTGTFAAENASSVVLGVCAGGNCQVSGGLSFTTPVGIVND</sequence>